<keyword evidence="1" id="KW-1133">Transmembrane helix</keyword>
<protein>
    <submittedName>
        <fullName evidence="2">Uncharacterized protein</fullName>
    </submittedName>
</protein>
<evidence type="ECO:0000256" key="1">
    <source>
        <dbReference type="SAM" id="Phobius"/>
    </source>
</evidence>
<dbReference type="Proteomes" id="UP001348805">
    <property type="component" value="Segment"/>
</dbReference>
<proteinExistence type="predicted"/>
<keyword evidence="3" id="KW-1185">Reference proteome</keyword>
<dbReference type="EMBL" id="OR769219">
    <property type="protein sequence ID" value="WQJ51341.1"/>
    <property type="molecule type" value="Genomic_DNA"/>
</dbReference>
<keyword evidence="1" id="KW-0812">Transmembrane</keyword>
<accession>A0ABZ0Z2S8</accession>
<evidence type="ECO:0000313" key="3">
    <source>
        <dbReference type="Proteomes" id="UP001348805"/>
    </source>
</evidence>
<organism evidence="2 3">
    <name type="scientific">phage Lak_Megaphage_RVC_AP3_GC26</name>
    <dbReference type="NCBI Taxonomy" id="3109225"/>
    <lineage>
        <taxon>Viruses</taxon>
        <taxon>Duplodnaviria</taxon>
        <taxon>Heunggongvirae</taxon>
        <taxon>Uroviricota</taxon>
        <taxon>Caudoviricetes</taxon>
        <taxon>Caudoviricetes code 15 clade</taxon>
    </lineage>
</organism>
<keyword evidence="1" id="KW-0472">Membrane</keyword>
<feature type="transmembrane region" description="Helical" evidence="1">
    <location>
        <begin position="7"/>
        <end position="26"/>
    </location>
</feature>
<reference evidence="2 3" key="1">
    <citation type="submission" date="2023-11" db="EMBL/GenBank/DDBJ databases">
        <authorList>
            <person name="Cook R."/>
            <person name="Crisci M."/>
            <person name="Pye H."/>
            <person name="Adriaenssens E."/>
            <person name="Santini J."/>
        </authorList>
    </citation>
    <scope>NUCLEOTIDE SEQUENCE [LARGE SCALE GENOMIC DNA]</scope>
    <source>
        <strain evidence="2">Lak_Megaphage_RVC_AP3_GC26</strain>
    </source>
</reference>
<evidence type="ECO:0000313" key="2">
    <source>
        <dbReference type="EMBL" id="WQJ51341.1"/>
    </source>
</evidence>
<sequence>MDKKLKIQITLLTVIITVGIIIINNAKSKVNYILEPCPICGSSEVLDCGYDNMKYQEHAHCVTCNRDFYIDVD</sequence>
<name>A0ABZ0Z2S8_9CAUD</name>